<dbReference type="Proteomes" id="UP000765509">
    <property type="component" value="Unassembled WGS sequence"/>
</dbReference>
<dbReference type="InterPro" id="IPR016197">
    <property type="entry name" value="Chromo-like_dom_sf"/>
</dbReference>
<name>A0A9Q3FF95_9BASI</name>
<dbReference type="CDD" id="cd00024">
    <property type="entry name" value="CD_CSD"/>
    <property type="match status" value="1"/>
</dbReference>
<feature type="domain" description="Chromo" evidence="2">
    <location>
        <begin position="35"/>
        <end position="90"/>
    </location>
</feature>
<accession>A0A9Q3FF95</accession>
<evidence type="ECO:0000256" key="1">
    <source>
        <dbReference type="SAM" id="MobiDB-lite"/>
    </source>
</evidence>
<sequence length="104" mass="11568">MEVSSLCLSCVFIRTSEAIRYPKSTSIATTTSNSRRPGRMGSGSGSGLKPQRGTLWYLVEWKGFNEDPERKTWEPAYILTSSPELVKDVHTLYPENPGTNASRV</sequence>
<keyword evidence="4" id="KW-1185">Reference proteome</keyword>
<dbReference type="InterPro" id="IPR000953">
    <property type="entry name" value="Chromo/chromo_shadow_dom"/>
</dbReference>
<comment type="caution">
    <text evidence="3">The sequence shown here is derived from an EMBL/GenBank/DDBJ whole genome shotgun (WGS) entry which is preliminary data.</text>
</comment>
<evidence type="ECO:0000259" key="2">
    <source>
        <dbReference type="PROSITE" id="PS50013"/>
    </source>
</evidence>
<dbReference type="PROSITE" id="PS50013">
    <property type="entry name" value="CHROMO_2"/>
    <property type="match status" value="1"/>
</dbReference>
<evidence type="ECO:0000313" key="3">
    <source>
        <dbReference type="EMBL" id="MBW0537262.1"/>
    </source>
</evidence>
<dbReference type="EMBL" id="AVOT02041892">
    <property type="protein sequence ID" value="MBW0537262.1"/>
    <property type="molecule type" value="Genomic_DNA"/>
</dbReference>
<protein>
    <recommendedName>
        <fullName evidence="2">Chromo domain-containing protein</fullName>
    </recommendedName>
</protein>
<gene>
    <name evidence="3" type="ORF">O181_076977</name>
</gene>
<dbReference type="AlphaFoldDB" id="A0A9Q3FF95"/>
<organism evidence="3 4">
    <name type="scientific">Austropuccinia psidii MF-1</name>
    <dbReference type="NCBI Taxonomy" id="1389203"/>
    <lineage>
        <taxon>Eukaryota</taxon>
        <taxon>Fungi</taxon>
        <taxon>Dikarya</taxon>
        <taxon>Basidiomycota</taxon>
        <taxon>Pucciniomycotina</taxon>
        <taxon>Pucciniomycetes</taxon>
        <taxon>Pucciniales</taxon>
        <taxon>Sphaerophragmiaceae</taxon>
        <taxon>Austropuccinia</taxon>
    </lineage>
</organism>
<dbReference type="GO" id="GO:0006338">
    <property type="term" value="P:chromatin remodeling"/>
    <property type="evidence" value="ECO:0007669"/>
    <property type="project" value="UniProtKB-ARBA"/>
</dbReference>
<dbReference type="OrthoDB" id="2630497at2759"/>
<dbReference type="SUPFAM" id="SSF54160">
    <property type="entry name" value="Chromo domain-like"/>
    <property type="match status" value="1"/>
</dbReference>
<evidence type="ECO:0000313" key="4">
    <source>
        <dbReference type="Proteomes" id="UP000765509"/>
    </source>
</evidence>
<dbReference type="Gene3D" id="2.40.50.40">
    <property type="match status" value="1"/>
</dbReference>
<feature type="region of interest" description="Disordered" evidence="1">
    <location>
        <begin position="23"/>
        <end position="51"/>
    </location>
</feature>
<proteinExistence type="predicted"/>
<reference evidence="3" key="1">
    <citation type="submission" date="2021-03" db="EMBL/GenBank/DDBJ databases">
        <title>Draft genome sequence of rust myrtle Austropuccinia psidii MF-1, a brazilian biotype.</title>
        <authorList>
            <person name="Quecine M.C."/>
            <person name="Pachon D.M.R."/>
            <person name="Bonatelli M.L."/>
            <person name="Correr F.H."/>
            <person name="Franceschini L.M."/>
            <person name="Leite T.F."/>
            <person name="Margarido G.R.A."/>
            <person name="Almeida C.A."/>
            <person name="Ferrarezi J.A."/>
            <person name="Labate C.A."/>
        </authorList>
    </citation>
    <scope>NUCLEOTIDE SEQUENCE</scope>
    <source>
        <strain evidence="3">MF-1</strain>
    </source>
</reference>